<dbReference type="InterPro" id="IPR001810">
    <property type="entry name" value="F-box_dom"/>
</dbReference>
<sequence length="482" mass="55179">MLELPYELWCEIARCLSRSDLFLVRTLNRHMLNIARDELYKEGRIHYFEDAKTQKLLRGLRHSSTIVAPRLRSLLLRPHVFGPPMQKNHRKWALREKTEANDAHFLLRSLTSFDGLKNLDLQCCYADHYSSFRLTIPHLNVAMKTWTSTIETLRLQIPFEAYRDMDLARVTMKNLRNLTVYAFPSYLTTNHGVLERGSLGPFINNHMATLESLSVSTIHGDYIYPIDYLFKNLGFFPHLKQLNVAFHFVSPAQSSIESVEKFVNVHLGQIRNFKIEVEPPLTGSGCSFSWPQLLEQPLFKSKFSNLQSLTLGLTRAPGIKDILHCILPYKSTLTEFSLLDKSLTFAEVNALTTLFKDGPIRSLSFITRFCGPDLLTLLSSKLPELHSLSLSFDSWIGKGATDPTFDPFRPWYYSIPSFVDTFIQTIADECYAEWKLRRINIIVLQDSNGKYQMCHYVLAMALPGVISFNGIARPDWLAAAGN</sequence>
<reference evidence="2 3" key="1">
    <citation type="journal article" date="2019" name="Nat. Ecol. Evol.">
        <title>Megaphylogeny resolves global patterns of mushroom evolution.</title>
        <authorList>
            <person name="Varga T."/>
            <person name="Krizsan K."/>
            <person name="Foldi C."/>
            <person name="Dima B."/>
            <person name="Sanchez-Garcia M."/>
            <person name="Sanchez-Ramirez S."/>
            <person name="Szollosi G.J."/>
            <person name="Szarkandi J.G."/>
            <person name="Papp V."/>
            <person name="Albert L."/>
            <person name="Andreopoulos W."/>
            <person name="Angelini C."/>
            <person name="Antonin V."/>
            <person name="Barry K.W."/>
            <person name="Bougher N.L."/>
            <person name="Buchanan P."/>
            <person name="Buyck B."/>
            <person name="Bense V."/>
            <person name="Catcheside P."/>
            <person name="Chovatia M."/>
            <person name="Cooper J."/>
            <person name="Damon W."/>
            <person name="Desjardin D."/>
            <person name="Finy P."/>
            <person name="Geml J."/>
            <person name="Haridas S."/>
            <person name="Hughes K."/>
            <person name="Justo A."/>
            <person name="Karasinski D."/>
            <person name="Kautmanova I."/>
            <person name="Kiss B."/>
            <person name="Kocsube S."/>
            <person name="Kotiranta H."/>
            <person name="LaButti K.M."/>
            <person name="Lechner B.E."/>
            <person name="Liimatainen K."/>
            <person name="Lipzen A."/>
            <person name="Lukacs Z."/>
            <person name="Mihaltcheva S."/>
            <person name="Morgado L.N."/>
            <person name="Niskanen T."/>
            <person name="Noordeloos M.E."/>
            <person name="Ohm R.A."/>
            <person name="Ortiz-Santana B."/>
            <person name="Ovrebo C."/>
            <person name="Racz N."/>
            <person name="Riley R."/>
            <person name="Savchenko A."/>
            <person name="Shiryaev A."/>
            <person name="Soop K."/>
            <person name="Spirin V."/>
            <person name="Szebenyi C."/>
            <person name="Tomsovsky M."/>
            <person name="Tulloss R.E."/>
            <person name="Uehling J."/>
            <person name="Grigoriev I.V."/>
            <person name="Vagvolgyi C."/>
            <person name="Papp T."/>
            <person name="Martin F.M."/>
            <person name="Miettinen O."/>
            <person name="Hibbett D.S."/>
            <person name="Nagy L.G."/>
        </authorList>
    </citation>
    <scope>NUCLEOTIDE SEQUENCE [LARGE SCALE GENOMIC DNA]</scope>
    <source>
        <strain evidence="2 3">CBS 121175</strain>
    </source>
</reference>
<feature type="domain" description="F-box" evidence="1">
    <location>
        <begin position="1"/>
        <end position="43"/>
    </location>
</feature>
<organism evidence="2 3">
    <name type="scientific">Coprinopsis marcescibilis</name>
    <name type="common">Agaric fungus</name>
    <name type="synonym">Psathyrella marcescibilis</name>
    <dbReference type="NCBI Taxonomy" id="230819"/>
    <lineage>
        <taxon>Eukaryota</taxon>
        <taxon>Fungi</taxon>
        <taxon>Dikarya</taxon>
        <taxon>Basidiomycota</taxon>
        <taxon>Agaricomycotina</taxon>
        <taxon>Agaricomycetes</taxon>
        <taxon>Agaricomycetidae</taxon>
        <taxon>Agaricales</taxon>
        <taxon>Agaricineae</taxon>
        <taxon>Psathyrellaceae</taxon>
        <taxon>Coprinopsis</taxon>
    </lineage>
</organism>
<evidence type="ECO:0000313" key="3">
    <source>
        <dbReference type="Proteomes" id="UP000307440"/>
    </source>
</evidence>
<dbReference type="Proteomes" id="UP000307440">
    <property type="component" value="Unassembled WGS sequence"/>
</dbReference>
<dbReference type="AlphaFoldDB" id="A0A5C3KMN6"/>
<dbReference type="InterPro" id="IPR032675">
    <property type="entry name" value="LRR_dom_sf"/>
</dbReference>
<evidence type="ECO:0000313" key="2">
    <source>
        <dbReference type="EMBL" id="TFK21466.1"/>
    </source>
</evidence>
<accession>A0A5C3KMN6</accession>
<keyword evidence="3" id="KW-1185">Reference proteome</keyword>
<evidence type="ECO:0000259" key="1">
    <source>
        <dbReference type="PROSITE" id="PS50181"/>
    </source>
</evidence>
<gene>
    <name evidence="2" type="ORF">FA15DRAFT_623905</name>
</gene>
<proteinExistence type="predicted"/>
<name>A0A5C3KMN6_COPMA</name>
<dbReference type="OrthoDB" id="3039255at2759"/>
<dbReference type="PROSITE" id="PS50181">
    <property type="entry name" value="FBOX"/>
    <property type="match status" value="1"/>
</dbReference>
<protein>
    <recommendedName>
        <fullName evidence="1">F-box domain-containing protein</fullName>
    </recommendedName>
</protein>
<dbReference type="Gene3D" id="3.80.10.10">
    <property type="entry name" value="Ribonuclease Inhibitor"/>
    <property type="match status" value="1"/>
</dbReference>
<dbReference type="EMBL" id="ML210267">
    <property type="protein sequence ID" value="TFK21466.1"/>
    <property type="molecule type" value="Genomic_DNA"/>
</dbReference>